<dbReference type="EMBL" id="ML179103">
    <property type="protein sequence ID" value="THV00473.1"/>
    <property type="molecule type" value="Genomic_DNA"/>
</dbReference>
<accession>A0A4S8MD52</accession>
<organism evidence="1 2">
    <name type="scientific">Dendrothele bispora (strain CBS 962.96)</name>
    <dbReference type="NCBI Taxonomy" id="1314807"/>
    <lineage>
        <taxon>Eukaryota</taxon>
        <taxon>Fungi</taxon>
        <taxon>Dikarya</taxon>
        <taxon>Basidiomycota</taxon>
        <taxon>Agaricomycotina</taxon>
        <taxon>Agaricomycetes</taxon>
        <taxon>Agaricomycetidae</taxon>
        <taxon>Agaricales</taxon>
        <taxon>Agaricales incertae sedis</taxon>
        <taxon>Dendrothele</taxon>
    </lineage>
</organism>
<gene>
    <name evidence="1" type="ORF">K435DRAFT_776521</name>
</gene>
<keyword evidence="2" id="KW-1185">Reference proteome</keyword>
<proteinExistence type="predicted"/>
<sequence>MAPCATCHRERTHEIFNTVSQMQAVIGEQLRSTSHVYTASENACPETASQPQRSLQSNTYGASVVNNFNNNGDVYYAYPGGMSPYHQ</sequence>
<dbReference type="Proteomes" id="UP000297245">
    <property type="component" value="Unassembled WGS sequence"/>
</dbReference>
<evidence type="ECO:0000313" key="1">
    <source>
        <dbReference type="EMBL" id="THV00473.1"/>
    </source>
</evidence>
<name>A0A4S8MD52_DENBC</name>
<evidence type="ECO:0000313" key="2">
    <source>
        <dbReference type="Proteomes" id="UP000297245"/>
    </source>
</evidence>
<protein>
    <submittedName>
        <fullName evidence="1">Uncharacterized protein</fullName>
    </submittedName>
</protein>
<reference evidence="1 2" key="1">
    <citation type="journal article" date="2019" name="Nat. Ecol. Evol.">
        <title>Megaphylogeny resolves global patterns of mushroom evolution.</title>
        <authorList>
            <person name="Varga T."/>
            <person name="Krizsan K."/>
            <person name="Foldi C."/>
            <person name="Dima B."/>
            <person name="Sanchez-Garcia M."/>
            <person name="Sanchez-Ramirez S."/>
            <person name="Szollosi G.J."/>
            <person name="Szarkandi J.G."/>
            <person name="Papp V."/>
            <person name="Albert L."/>
            <person name="Andreopoulos W."/>
            <person name="Angelini C."/>
            <person name="Antonin V."/>
            <person name="Barry K.W."/>
            <person name="Bougher N.L."/>
            <person name="Buchanan P."/>
            <person name="Buyck B."/>
            <person name="Bense V."/>
            <person name="Catcheside P."/>
            <person name="Chovatia M."/>
            <person name="Cooper J."/>
            <person name="Damon W."/>
            <person name="Desjardin D."/>
            <person name="Finy P."/>
            <person name="Geml J."/>
            <person name="Haridas S."/>
            <person name="Hughes K."/>
            <person name="Justo A."/>
            <person name="Karasinski D."/>
            <person name="Kautmanova I."/>
            <person name="Kiss B."/>
            <person name="Kocsube S."/>
            <person name="Kotiranta H."/>
            <person name="LaButti K.M."/>
            <person name="Lechner B.E."/>
            <person name="Liimatainen K."/>
            <person name="Lipzen A."/>
            <person name="Lukacs Z."/>
            <person name="Mihaltcheva S."/>
            <person name="Morgado L.N."/>
            <person name="Niskanen T."/>
            <person name="Noordeloos M.E."/>
            <person name="Ohm R.A."/>
            <person name="Ortiz-Santana B."/>
            <person name="Ovrebo C."/>
            <person name="Racz N."/>
            <person name="Riley R."/>
            <person name="Savchenko A."/>
            <person name="Shiryaev A."/>
            <person name="Soop K."/>
            <person name="Spirin V."/>
            <person name="Szebenyi C."/>
            <person name="Tomsovsky M."/>
            <person name="Tulloss R.E."/>
            <person name="Uehling J."/>
            <person name="Grigoriev I.V."/>
            <person name="Vagvolgyi C."/>
            <person name="Papp T."/>
            <person name="Martin F.M."/>
            <person name="Miettinen O."/>
            <person name="Hibbett D.S."/>
            <person name="Nagy L.G."/>
        </authorList>
    </citation>
    <scope>NUCLEOTIDE SEQUENCE [LARGE SCALE GENOMIC DNA]</scope>
    <source>
        <strain evidence="1 2">CBS 962.96</strain>
    </source>
</reference>
<dbReference type="AlphaFoldDB" id="A0A4S8MD52"/>